<gene>
    <name evidence="4" type="ORF">PHPALM_2503</name>
</gene>
<dbReference type="GO" id="GO:0004601">
    <property type="term" value="F:peroxidase activity"/>
    <property type="evidence" value="ECO:0007669"/>
    <property type="project" value="UniProtKB-KW"/>
</dbReference>
<sequence>MNKSKGKVVLAINLSRQVQEPRAGGAGVPFAGQEPGTHQEIVEFVKQYNVTFWFFEKHDVNGTVARRVFTYEKTKSQHRTNVVVASVDA</sequence>
<proteinExistence type="inferred from homology"/>
<comment type="similarity">
    <text evidence="1">Belongs to the glutathione peroxidase family.</text>
</comment>
<evidence type="ECO:0000313" key="4">
    <source>
        <dbReference type="EMBL" id="POM79754.1"/>
    </source>
</evidence>
<feature type="non-terminal residue" evidence="4">
    <location>
        <position position="89"/>
    </location>
</feature>
<dbReference type="OrthoDB" id="446890at2759"/>
<dbReference type="GO" id="GO:0006979">
    <property type="term" value="P:response to oxidative stress"/>
    <property type="evidence" value="ECO:0007669"/>
    <property type="project" value="InterPro"/>
</dbReference>
<dbReference type="Proteomes" id="UP000237271">
    <property type="component" value="Unassembled WGS sequence"/>
</dbReference>
<dbReference type="EMBL" id="NCKW01001062">
    <property type="protein sequence ID" value="POM79754.1"/>
    <property type="molecule type" value="Genomic_DNA"/>
</dbReference>
<accession>A0A2P4YPQ1</accession>
<dbReference type="SUPFAM" id="SSF52833">
    <property type="entry name" value="Thioredoxin-like"/>
    <property type="match status" value="1"/>
</dbReference>
<keyword evidence="5" id="KW-1185">Reference proteome</keyword>
<comment type="caution">
    <text evidence="4">The sequence shown here is derived from an EMBL/GenBank/DDBJ whole genome shotgun (WGS) entry which is preliminary data.</text>
</comment>
<name>A0A2P4YPQ1_9STRA</name>
<organism evidence="4 5">
    <name type="scientific">Phytophthora palmivora</name>
    <dbReference type="NCBI Taxonomy" id="4796"/>
    <lineage>
        <taxon>Eukaryota</taxon>
        <taxon>Sar</taxon>
        <taxon>Stramenopiles</taxon>
        <taxon>Oomycota</taxon>
        <taxon>Peronosporomycetes</taxon>
        <taxon>Peronosporales</taxon>
        <taxon>Peronosporaceae</taxon>
        <taxon>Phytophthora</taxon>
    </lineage>
</organism>
<keyword evidence="2 4" id="KW-0575">Peroxidase</keyword>
<reference evidence="4 5" key="1">
    <citation type="journal article" date="2017" name="Genome Biol. Evol.">
        <title>Phytophthora megakarya and P. palmivora, closely related causal agents of cacao black pod rot, underwent increases in genome sizes and gene numbers by different mechanisms.</title>
        <authorList>
            <person name="Ali S.S."/>
            <person name="Shao J."/>
            <person name="Lary D.J."/>
            <person name="Kronmiller B."/>
            <person name="Shen D."/>
            <person name="Strem M.D."/>
            <person name="Amoako-Attah I."/>
            <person name="Akrofi A.Y."/>
            <person name="Begoude B.A."/>
            <person name="Ten Hoopen G.M."/>
            <person name="Coulibaly K."/>
            <person name="Kebe B.I."/>
            <person name="Melnick R.L."/>
            <person name="Guiltinan M.J."/>
            <person name="Tyler B.M."/>
            <person name="Meinhardt L.W."/>
            <person name="Bailey B.A."/>
        </authorList>
    </citation>
    <scope>NUCLEOTIDE SEQUENCE [LARGE SCALE GENOMIC DNA]</scope>
    <source>
        <strain evidence="5">sbr112.9</strain>
    </source>
</reference>
<evidence type="ECO:0000256" key="1">
    <source>
        <dbReference type="ARBA" id="ARBA00006926"/>
    </source>
</evidence>
<evidence type="ECO:0000256" key="3">
    <source>
        <dbReference type="ARBA" id="ARBA00023002"/>
    </source>
</evidence>
<protein>
    <submittedName>
        <fullName evidence="4">Phospholipid hydroperoxide glutathione peroxidase</fullName>
    </submittedName>
</protein>
<dbReference type="InterPro" id="IPR036249">
    <property type="entry name" value="Thioredoxin-like_sf"/>
</dbReference>
<dbReference type="Pfam" id="PF00255">
    <property type="entry name" value="GSHPx"/>
    <property type="match status" value="1"/>
</dbReference>
<dbReference type="AlphaFoldDB" id="A0A2P4YPQ1"/>
<evidence type="ECO:0000256" key="2">
    <source>
        <dbReference type="ARBA" id="ARBA00022559"/>
    </source>
</evidence>
<dbReference type="Gene3D" id="3.40.30.10">
    <property type="entry name" value="Glutaredoxin"/>
    <property type="match status" value="1"/>
</dbReference>
<evidence type="ECO:0000313" key="5">
    <source>
        <dbReference type="Proteomes" id="UP000237271"/>
    </source>
</evidence>
<dbReference type="InterPro" id="IPR000889">
    <property type="entry name" value="Glutathione_peroxidase"/>
</dbReference>
<keyword evidence="3" id="KW-0560">Oxidoreductase</keyword>